<accession>A0AAC9QS95</accession>
<sequence length="276" mass="30952">MLKKDLRTIGSDLIHMAIEFGASSAGIANIKDLKGAPSFVMMPERPHIDRVGAIPYETGLPEGVVAWEEGMKSVLVITYAHSEKEKHLDWWIDEKNPLGNKKLMEINKRVYDYINSTYKGVMAKPLNYYVEKGGVWLKDSAVIAGLGVIGKNNLLVTPQYGPRVRLRAMFLNIDIPSTGPLNWDPCENCAMPCRTSCPQNVFSEKIYSEKDYSNISENNLPGRDGTYNLKTCDIQMQKDEEADNASKLEIEGYGRAESIIDYCRNCELNCLVGRGF</sequence>
<dbReference type="RefSeq" id="WP_038353412.1">
    <property type="nucleotide sequence ID" value="NZ_CP019962.1"/>
</dbReference>
<organism evidence="2 3">
    <name type="scientific">Eubacterium limosum</name>
    <dbReference type="NCBI Taxonomy" id="1736"/>
    <lineage>
        <taxon>Bacteria</taxon>
        <taxon>Bacillati</taxon>
        <taxon>Bacillota</taxon>
        <taxon>Clostridia</taxon>
        <taxon>Eubacteriales</taxon>
        <taxon>Eubacteriaceae</taxon>
        <taxon>Eubacterium</taxon>
    </lineage>
</organism>
<reference evidence="3" key="1">
    <citation type="journal article" date="2017" name="Sci. Rep.">
        <title>Determination of the Genome and Primary Transcriptome of Syngas Fermenting Eubacterium limosum ATCC 8486.</title>
        <authorList>
            <person name="Song Y."/>
            <person name="Shin J."/>
            <person name="Jeong Y."/>
            <person name="Jin S."/>
            <person name="Lee J.K."/>
            <person name="Kim D.R."/>
            <person name="Kim S.C."/>
            <person name="Cho S."/>
            <person name="Cho B.K."/>
        </authorList>
    </citation>
    <scope>NUCLEOTIDE SEQUENCE [LARGE SCALE GENOMIC DNA]</scope>
    <source>
        <strain evidence="3">ATCC 8486</strain>
    </source>
</reference>
<dbReference type="InterPro" id="IPR017896">
    <property type="entry name" value="4Fe4S_Fe-S-bd"/>
</dbReference>
<dbReference type="PROSITE" id="PS51379">
    <property type="entry name" value="4FE4S_FER_2"/>
    <property type="match status" value="1"/>
</dbReference>
<evidence type="ECO:0000313" key="2">
    <source>
        <dbReference type="EMBL" id="ARD64718.1"/>
    </source>
</evidence>
<dbReference type="EMBL" id="CP019962">
    <property type="protein sequence ID" value="ARD64718.1"/>
    <property type="molecule type" value="Genomic_DNA"/>
</dbReference>
<feature type="domain" description="4Fe-4S ferredoxin-type" evidence="1">
    <location>
        <begin position="179"/>
        <end position="207"/>
    </location>
</feature>
<dbReference type="AlphaFoldDB" id="A0AAC9QS95"/>
<evidence type="ECO:0000313" key="3">
    <source>
        <dbReference type="Proteomes" id="UP000192391"/>
    </source>
</evidence>
<dbReference type="PANTHER" id="PTHR42827:SF1">
    <property type="entry name" value="IRON-SULFUR CLUSTER-BINDING PROTEIN"/>
    <property type="match status" value="1"/>
</dbReference>
<dbReference type="Proteomes" id="UP000192391">
    <property type="component" value="Chromosome"/>
</dbReference>
<name>A0AAC9QS95_EUBLI</name>
<protein>
    <recommendedName>
        <fullName evidence="1">4Fe-4S ferredoxin-type domain-containing protein</fullName>
    </recommendedName>
</protein>
<gene>
    <name evidence="2" type="ORF">B2M23_03810</name>
</gene>
<evidence type="ECO:0000259" key="1">
    <source>
        <dbReference type="PROSITE" id="PS51379"/>
    </source>
</evidence>
<proteinExistence type="predicted"/>
<dbReference type="KEGG" id="elim:B2M23_03810"/>
<dbReference type="PANTHER" id="PTHR42827">
    <property type="entry name" value="IRON-SULFUR CLUSTER-BINDING PROTEIN-RELATED"/>
    <property type="match status" value="1"/>
</dbReference>